<keyword evidence="2" id="KW-1185">Reference proteome</keyword>
<sequence>MMPGGVSHEYVTAAVILVVTAATDHYTSLTVSPDKRVQQVSEACGGSEPSSGLYGRYSAPVGHLRICRASTLTLPGGWLPQGGRPGPSERL</sequence>
<dbReference type="EMBL" id="JAUTDP010000011">
    <property type="protein sequence ID" value="KAK3392643.1"/>
    <property type="molecule type" value="Genomic_DNA"/>
</dbReference>
<proteinExistence type="predicted"/>
<dbReference type="Proteomes" id="UP001281003">
    <property type="component" value="Unassembled WGS sequence"/>
</dbReference>
<dbReference type="AlphaFoldDB" id="A0AAE0P386"/>
<feature type="non-terminal residue" evidence="1">
    <location>
        <position position="91"/>
    </location>
</feature>
<gene>
    <name evidence="1" type="ORF">B0T20DRAFT_421783</name>
</gene>
<reference evidence="1" key="2">
    <citation type="submission" date="2023-07" db="EMBL/GenBank/DDBJ databases">
        <authorList>
            <consortium name="Lawrence Berkeley National Laboratory"/>
            <person name="Haridas S."/>
            <person name="Hensen N."/>
            <person name="Bonometti L."/>
            <person name="Westerberg I."/>
            <person name="Brannstrom I.O."/>
            <person name="Guillou S."/>
            <person name="Cros-Aarteil S."/>
            <person name="Calhoun S."/>
            <person name="Kuo A."/>
            <person name="Mondo S."/>
            <person name="Pangilinan J."/>
            <person name="Riley R."/>
            <person name="LaButti K."/>
            <person name="Andreopoulos B."/>
            <person name="Lipzen A."/>
            <person name="Chen C."/>
            <person name="Yanf M."/>
            <person name="Daum C."/>
            <person name="Ng V."/>
            <person name="Clum A."/>
            <person name="Steindorff A."/>
            <person name="Ohm R."/>
            <person name="Martin F."/>
            <person name="Silar P."/>
            <person name="Natvig D."/>
            <person name="Lalanne C."/>
            <person name="Gautier V."/>
            <person name="Ament-velasquez S.L."/>
            <person name="Kruys A."/>
            <person name="Hutchinson M.I."/>
            <person name="Powell A.J."/>
            <person name="Barry K."/>
            <person name="Miller A.N."/>
            <person name="Grigoriev I.V."/>
            <person name="Debuchy R."/>
            <person name="Gladieux P."/>
            <person name="Thoren M.H."/>
            <person name="Johannesson H."/>
        </authorList>
    </citation>
    <scope>NUCLEOTIDE SEQUENCE</scope>
    <source>
        <strain evidence="1">FGSC 1904</strain>
    </source>
</reference>
<accession>A0AAE0P386</accession>
<protein>
    <submittedName>
        <fullName evidence="1">Uncharacterized protein</fullName>
    </submittedName>
</protein>
<organism evidence="1 2">
    <name type="scientific">Sordaria brevicollis</name>
    <dbReference type="NCBI Taxonomy" id="83679"/>
    <lineage>
        <taxon>Eukaryota</taxon>
        <taxon>Fungi</taxon>
        <taxon>Dikarya</taxon>
        <taxon>Ascomycota</taxon>
        <taxon>Pezizomycotina</taxon>
        <taxon>Sordariomycetes</taxon>
        <taxon>Sordariomycetidae</taxon>
        <taxon>Sordariales</taxon>
        <taxon>Sordariaceae</taxon>
        <taxon>Sordaria</taxon>
    </lineage>
</organism>
<evidence type="ECO:0000313" key="2">
    <source>
        <dbReference type="Proteomes" id="UP001281003"/>
    </source>
</evidence>
<comment type="caution">
    <text evidence="1">The sequence shown here is derived from an EMBL/GenBank/DDBJ whole genome shotgun (WGS) entry which is preliminary data.</text>
</comment>
<reference evidence="1" key="1">
    <citation type="journal article" date="2023" name="Mol. Phylogenet. Evol.">
        <title>Genome-scale phylogeny and comparative genomics of the fungal order Sordariales.</title>
        <authorList>
            <person name="Hensen N."/>
            <person name="Bonometti L."/>
            <person name="Westerberg I."/>
            <person name="Brannstrom I.O."/>
            <person name="Guillou S."/>
            <person name="Cros-Aarteil S."/>
            <person name="Calhoun S."/>
            <person name="Haridas S."/>
            <person name="Kuo A."/>
            <person name="Mondo S."/>
            <person name="Pangilinan J."/>
            <person name="Riley R."/>
            <person name="LaButti K."/>
            <person name="Andreopoulos B."/>
            <person name="Lipzen A."/>
            <person name="Chen C."/>
            <person name="Yan M."/>
            <person name="Daum C."/>
            <person name="Ng V."/>
            <person name="Clum A."/>
            <person name="Steindorff A."/>
            <person name="Ohm R.A."/>
            <person name="Martin F."/>
            <person name="Silar P."/>
            <person name="Natvig D.O."/>
            <person name="Lalanne C."/>
            <person name="Gautier V."/>
            <person name="Ament-Velasquez S.L."/>
            <person name="Kruys A."/>
            <person name="Hutchinson M.I."/>
            <person name="Powell A.J."/>
            <person name="Barry K."/>
            <person name="Miller A.N."/>
            <person name="Grigoriev I.V."/>
            <person name="Debuchy R."/>
            <person name="Gladieux P."/>
            <person name="Hiltunen Thoren M."/>
            <person name="Johannesson H."/>
        </authorList>
    </citation>
    <scope>NUCLEOTIDE SEQUENCE</scope>
    <source>
        <strain evidence="1">FGSC 1904</strain>
    </source>
</reference>
<evidence type="ECO:0000313" key="1">
    <source>
        <dbReference type="EMBL" id="KAK3392643.1"/>
    </source>
</evidence>
<name>A0AAE0P386_SORBR</name>